<name>A0AAD8H223_9APIA</name>
<evidence type="ECO:0000256" key="1">
    <source>
        <dbReference type="SAM" id="MobiDB-lite"/>
    </source>
</evidence>
<reference evidence="3" key="2">
    <citation type="submission" date="2023-05" db="EMBL/GenBank/DDBJ databases">
        <authorList>
            <person name="Schelkunov M.I."/>
        </authorList>
    </citation>
    <scope>NUCLEOTIDE SEQUENCE</scope>
    <source>
        <strain evidence="3">Hsosn_3</strain>
        <tissue evidence="3">Leaf</tissue>
    </source>
</reference>
<evidence type="ECO:0000313" key="4">
    <source>
        <dbReference type="Proteomes" id="UP001237642"/>
    </source>
</evidence>
<protein>
    <recommendedName>
        <fullName evidence="2">Calmodulin binding protein-like N-terminal domain-containing protein</fullName>
    </recommendedName>
</protein>
<gene>
    <name evidence="3" type="ORF">POM88_044031</name>
</gene>
<comment type="caution">
    <text evidence="3">The sequence shown here is derived from an EMBL/GenBank/DDBJ whole genome shotgun (WGS) entry which is preliminary data.</text>
</comment>
<dbReference type="PANTHER" id="PTHR31713">
    <property type="entry name" value="OS02G0177800 PROTEIN"/>
    <property type="match status" value="1"/>
</dbReference>
<dbReference type="GO" id="GO:0005516">
    <property type="term" value="F:calmodulin binding"/>
    <property type="evidence" value="ECO:0007669"/>
    <property type="project" value="InterPro"/>
</dbReference>
<dbReference type="Proteomes" id="UP001237642">
    <property type="component" value="Unassembled WGS sequence"/>
</dbReference>
<sequence>MQLKDHYAEDDGEIRTSGGSHDTSYSYHAGGFVQGARELEITNGWICWWAWPVYNLQKLRNMNHNGVGSDVAFYTEKLAISTEHCVPAPSASRIEVQQDTKMELALIDTSTGEMVSYGPISSEKVEILVIVGDFDDDMGNKWKHEKFNSNFVRVRKRKKALIMGDVVLNLRDGVGLLGDIYYYR</sequence>
<dbReference type="AlphaFoldDB" id="A0AAD8H223"/>
<proteinExistence type="predicted"/>
<dbReference type="InterPro" id="IPR012416">
    <property type="entry name" value="CBP60"/>
</dbReference>
<evidence type="ECO:0000259" key="2">
    <source>
        <dbReference type="Pfam" id="PF07887"/>
    </source>
</evidence>
<dbReference type="GO" id="GO:0003700">
    <property type="term" value="F:DNA-binding transcription factor activity"/>
    <property type="evidence" value="ECO:0007669"/>
    <property type="project" value="TreeGrafter"/>
</dbReference>
<dbReference type="GO" id="GO:0043565">
    <property type="term" value="F:sequence-specific DNA binding"/>
    <property type="evidence" value="ECO:0007669"/>
    <property type="project" value="TreeGrafter"/>
</dbReference>
<dbReference type="InterPro" id="IPR046831">
    <property type="entry name" value="Calmodulin_bind_N"/>
</dbReference>
<dbReference type="EMBL" id="JAUIZM010000010">
    <property type="protein sequence ID" value="KAK1359557.1"/>
    <property type="molecule type" value="Genomic_DNA"/>
</dbReference>
<reference evidence="3" key="1">
    <citation type="submission" date="2023-02" db="EMBL/GenBank/DDBJ databases">
        <title>Genome of toxic invasive species Heracleum sosnowskyi carries increased number of genes despite the absence of recent whole-genome duplications.</title>
        <authorList>
            <person name="Schelkunov M."/>
            <person name="Shtratnikova V."/>
            <person name="Makarenko M."/>
            <person name="Klepikova A."/>
            <person name="Omelchenko D."/>
            <person name="Novikova G."/>
            <person name="Obukhova E."/>
            <person name="Bogdanov V."/>
            <person name="Penin A."/>
            <person name="Logacheva M."/>
        </authorList>
    </citation>
    <scope>NUCLEOTIDE SEQUENCE</scope>
    <source>
        <strain evidence="3">Hsosn_3</strain>
        <tissue evidence="3">Leaf</tissue>
    </source>
</reference>
<dbReference type="PANTHER" id="PTHR31713:SF14">
    <property type="entry name" value="CALMODULIN-BINDING PROTEIN 60 A"/>
    <property type="match status" value="1"/>
</dbReference>
<dbReference type="Pfam" id="PF07887">
    <property type="entry name" value="Calmodulin_bind"/>
    <property type="match status" value="1"/>
</dbReference>
<dbReference type="GO" id="GO:0080142">
    <property type="term" value="P:regulation of salicylic acid biosynthetic process"/>
    <property type="evidence" value="ECO:0007669"/>
    <property type="project" value="TreeGrafter"/>
</dbReference>
<organism evidence="3 4">
    <name type="scientific">Heracleum sosnowskyi</name>
    <dbReference type="NCBI Taxonomy" id="360622"/>
    <lineage>
        <taxon>Eukaryota</taxon>
        <taxon>Viridiplantae</taxon>
        <taxon>Streptophyta</taxon>
        <taxon>Embryophyta</taxon>
        <taxon>Tracheophyta</taxon>
        <taxon>Spermatophyta</taxon>
        <taxon>Magnoliopsida</taxon>
        <taxon>eudicotyledons</taxon>
        <taxon>Gunneridae</taxon>
        <taxon>Pentapetalae</taxon>
        <taxon>asterids</taxon>
        <taxon>campanulids</taxon>
        <taxon>Apiales</taxon>
        <taxon>Apiaceae</taxon>
        <taxon>Apioideae</taxon>
        <taxon>apioid superclade</taxon>
        <taxon>Tordylieae</taxon>
        <taxon>Tordyliinae</taxon>
        <taxon>Heracleum</taxon>
    </lineage>
</organism>
<evidence type="ECO:0000313" key="3">
    <source>
        <dbReference type="EMBL" id="KAK1359557.1"/>
    </source>
</evidence>
<dbReference type="GO" id="GO:0005634">
    <property type="term" value="C:nucleus"/>
    <property type="evidence" value="ECO:0007669"/>
    <property type="project" value="TreeGrafter"/>
</dbReference>
<feature type="region of interest" description="Disordered" evidence="1">
    <location>
        <begin position="1"/>
        <end position="20"/>
    </location>
</feature>
<feature type="domain" description="Calmodulin binding protein-like N-terminal" evidence="2">
    <location>
        <begin position="91"/>
        <end position="182"/>
    </location>
</feature>
<accession>A0AAD8H223</accession>
<keyword evidence="4" id="KW-1185">Reference proteome</keyword>